<dbReference type="SMART" id="SM01024">
    <property type="entry name" value="BCS1_N"/>
    <property type="match status" value="1"/>
</dbReference>
<dbReference type="InterPro" id="IPR057495">
    <property type="entry name" value="AAA_lid_BCS1"/>
</dbReference>
<evidence type="ECO:0000256" key="3">
    <source>
        <dbReference type="ARBA" id="ARBA00016942"/>
    </source>
</evidence>
<dbReference type="SMART" id="SM00382">
    <property type="entry name" value="AAA"/>
    <property type="match status" value="1"/>
</dbReference>
<keyword evidence="18" id="KW-1185">Reference proteome</keyword>
<dbReference type="Pfam" id="PF08740">
    <property type="entry name" value="BCS1_N"/>
    <property type="match status" value="1"/>
</dbReference>
<name>A0ABP1Q175_9HEXA</name>
<evidence type="ECO:0000256" key="1">
    <source>
        <dbReference type="ARBA" id="ARBA00004434"/>
    </source>
</evidence>
<evidence type="ECO:0000256" key="12">
    <source>
        <dbReference type="ARBA" id="ARBA00032816"/>
    </source>
</evidence>
<evidence type="ECO:0000256" key="8">
    <source>
        <dbReference type="ARBA" id="ARBA00022840"/>
    </source>
</evidence>
<dbReference type="SUPFAM" id="SSF52540">
    <property type="entry name" value="P-loop containing nucleoside triphosphate hydrolases"/>
    <property type="match status" value="1"/>
</dbReference>
<reference evidence="17 18" key="1">
    <citation type="submission" date="2024-08" db="EMBL/GenBank/DDBJ databases">
        <authorList>
            <person name="Cucini C."/>
            <person name="Frati F."/>
        </authorList>
    </citation>
    <scope>NUCLEOTIDE SEQUENCE [LARGE SCALE GENOMIC DNA]</scope>
</reference>
<dbReference type="Gene3D" id="3.40.50.300">
    <property type="entry name" value="P-loop containing nucleotide triphosphate hydrolases"/>
    <property type="match status" value="1"/>
</dbReference>
<evidence type="ECO:0000259" key="15">
    <source>
        <dbReference type="SMART" id="SM00382"/>
    </source>
</evidence>
<gene>
    <name evidence="17" type="ORF">ODALV1_LOCUS6137</name>
</gene>
<sequence>MSKVYPRHGAGGGAGGGERIRQTYQAPRAKPQAQQQYRSRPAGGGGGGAGTGGDDDYWPSLFTILCSIPVIFLVYHYTCKLLSKIIWGSLPISVEVSGPRSDQNLAPEECLYHWLLEWLSKNTRNLQNSTVRLRPERNDRGRVRMRLVRYPGFGTTNFYYHGTNIKMERMMIGSSEGKGGYEKIIMSFVSSRRNRTLLYELLEECKPKLAIKSGDSSDDEQERRVNIFGLVTSTQNGNPYWRMIGGGGGRKKRPITTVILPEVARDRLEMDVREFLKEAKWYLEKGIPYRRTYLLHGPSGCGKSSLVRAIAGDFSYDICTLSLASKSLTDETLNVLLNEAPENSILLLEDLEEAVLKALSSSSSPSLTLGGLLNCLDGVGSTEGRIIFIITNSIDKLPPALIRPGRVDMKLHLDYPDDDQLKQVYARFYPEAGIRMKAEFVKRVRELRINVTMAQIQGLFMFYKKDGQDVIDNVMEYFQDQFLVTELEPQ</sequence>
<comment type="similarity">
    <text evidence="2">Belongs to the AAA ATPase family. BCS1 subfamily.</text>
</comment>
<keyword evidence="9" id="KW-1133">Transmembrane helix</keyword>
<keyword evidence="10" id="KW-0496">Mitochondrion</keyword>
<accession>A0ABP1Q175</accession>
<protein>
    <recommendedName>
        <fullName evidence="3">Mitochondrial chaperone BCS1</fullName>
    </recommendedName>
    <alternativeName>
        <fullName evidence="12">BCS1-like protein</fullName>
    </alternativeName>
</protein>
<evidence type="ECO:0000256" key="14">
    <source>
        <dbReference type="SAM" id="MobiDB-lite"/>
    </source>
</evidence>
<evidence type="ECO:0000313" key="17">
    <source>
        <dbReference type="EMBL" id="CAL8085511.1"/>
    </source>
</evidence>
<evidence type="ECO:0000256" key="4">
    <source>
        <dbReference type="ARBA" id="ARBA00022692"/>
    </source>
</evidence>
<dbReference type="Pfam" id="PF00004">
    <property type="entry name" value="AAA"/>
    <property type="match status" value="1"/>
</dbReference>
<evidence type="ECO:0000256" key="7">
    <source>
        <dbReference type="ARBA" id="ARBA00022801"/>
    </source>
</evidence>
<evidence type="ECO:0000259" key="16">
    <source>
        <dbReference type="SMART" id="SM01024"/>
    </source>
</evidence>
<feature type="domain" description="AAA+ ATPase" evidence="15">
    <location>
        <begin position="289"/>
        <end position="417"/>
    </location>
</feature>
<dbReference type="InterPro" id="IPR003593">
    <property type="entry name" value="AAA+_ATPase"/>
</dbReference>
<comment type="caution">
    <text evidence="17">The sequence shown here is derived from an EMBL/GenBank/DDBJ whole genome shotgun (WGS) entry which is preliminary data.</text>
</comment>
<keyword evidence="5" id="KW-0547">Nucleotide-binding</keyword>
<evidence type="ECO:0000256" key="13">
    <source>
        <dbReference type="ARBA" id="ARBA00048778"/>
    </source>
</evidence>
<organism evidence="17 18">
    <name type="scientific">Orchesella dallaii</name>
    <dbReference type="NCBI Taxonomy" id="48710"/>
    <lineage>
        <taxon>Eukaryota</taxon>
        <taxon>Metazoa</taxon>
        <taxon>Ecdysozoa</taxon>
        <taxon>Arthropoda</taxon>
        <taxon>Hexapoda</taxon>
        <taxon>Collembola</taxon>
        <taxon>Entomobryomorpha</taxon>
        <taxon>Entomobryoidea</taxon>
        <taxon>Orchesellidae</taxon>
        <taxon>Orchesellinae</taxon>
        <taxon>Orchesella</taxon>
    </lineage>
</organism>
<comment type="subcellular location">
    <subcellularLocation>
        <location evidence="1">Mitochondrion inner membrane</location>
        <topology evidence="1">Single-pass membrane protein</topology>
    </subcellularLocation>
</comment>
<keyword evidence="11" id="KW-0472">Membrane</keyword>
<dbReference type="Pfam" id="PF25426">
    <property type="entry name" value="AAA_lid_BCS1"/>
    <property type="match status" value="1"/>
</dbReference>
<dbReference type="InterPro" id="IPR050747">
    <property type="entry name" value="Mitochondrial_chaperone_BCS1"/>
</dbReference>
<proteinExistence type="inferred from homology"/>
<keyword evidence="4" id="KW-0812">Transmembrane</keyword>
<keyword evidence="8" id="KW-0067">ATP-binding</keyword>
<evidence type="ECO:0000313" key="18">
    <source>
        <dbReference type="Proteomes" id="UP001642540"/>
    </source>
</evidence>
<evidence type="ECO:0000256" key="11">
    <source>
        <dbReference type="ARBA" id="ARBA00023136"/>
    </source>
</evidence>
<dbReference type="EMBL" id="CAXLJM020000019">
    <property type="protein sequence ID" value="CAL8085511.1"/>
    <property type="molecule type" value="Genomic_DNA"/>
</dbReference>
<keyword evidence="6" id="KW-0999">Mitochondrion inner membrane</keyword>
<evidence type="ECO:0000256" key="10">
    <source>
        <dbReference type="ARBA" id="ARBA00023128"/>
    </source>
</evidence>
<dbReference type="PANTHER" id="PTHR23070">
    <property type="entry name" value="BCS1 AAA-TYPE ATPASE"/>
    <property type="match status" value="1"/>
</dbReference>
<keyword evidence="7" id="KW-0378">Hydrolase</keyword>
<dbReference type="Proteomes" id="UP001642540">
    <property type="component" value="Unassembled WGS sequence"/>
</dbReference>
<feature type="compositionally biased region" description="Low complexity" evidence="14">
    <location>
        <begin position="24"/>
        <end position="38"/>
    </location>
</feature>
<dbReference type="InterPro" id="IPR014851">
    <property type="entry name" value="BCS1_N"/>
</dbReference>
<dbReference type="InterPro" id="IPR003959">
    <property type="entry name" value="ATPase_AAA_core"/>
</dbReference>
<comment type="catalytic activity">
    <reaction evidence="13">
        <text>ATP + H2O = ADP + phosphate + H(+)</text>
        <dbReference type="Rhea" id="RHEA:13065"/>
        <dbReference type="ChEBI" id="CHEBI:15377"/>
        <dbReference type="ChEBI" id="CHEBI:15378"/>
        <dbReference type="ChEBI" id="CHEBI:30616"/>
        <dbReference type="ChEBI" id="CHEBI:43474"/>
        <dbReference type="ChEBI" id="CHEBI:456216"/>
    </reaction>
    <physiologicalReaction direction="left-to-right" evidence="13">
        <dbReference type="Rhea" id="RHEA:13066"/>
    </physiologicalReaction>
</comment>
<evidence type="ECO:0000256" key="6">
    <source>
        <dbReference type="ARBA" id="ARBA00022792"/>
    </source>
</evidence>
<evidence type="ECO:0000256" key="9">
    <source>
        <dbReference type="ARBA" id="ARBA00022989"/>
    </source>
</evidence>
<evidence type="ECO:0000256" key="5">
    <source>
        <dbReference type="ARBA" id="ARBA00022741"/>
    </source>
</evidence>
<evidence type="ECO:0000256" key="2">
    <source>
        <dbReference type="ARBA" id="ARBA00007448"/>
    </source>
</evidence>
<feature type="domain" description="BCS1 N-terminal" evidence="16">
    <location>
        <begin position="80"/>
        <end position="258"/>
    </location>
</feature>
<dbReference type="InterPro" id="IPR027417">
    <property type="entry name" value="P-loop_NTPase"/>
</dbReference>
<feature type="region of interest" description="Disordered" evidence="14">
    <location>
        <begin position="1"/>
        <end position="50"/>
    </location>
</feature>